<dbReference type="RefSeq" id="WP_080039129.1">
    <property type="nucleotide sequence ID" value="NZ_OOHJ01000020.1"/>
</dbReference>
<dbReference type="EMBL" id="CP017717">
    <property type="protein sequence ID" value="AQZ62935.1"/>
    <property type="molecule type" value="Genomic_DNA"/>
</dbReference>
<evidence type="ECO:0000313" key="2">
    <source>
        <dbReference type="Proteomes" id="UP000190797"/>
    </source>
</evidence>
<dbReference type="Proteomes" id="UP000190797">
    <property type="component" value="Chromosome"/>
</dbReference>
<proteinExistence type="predicted"/>
<dbReference type="InterPro" id="IPR011659">
    <property type="entry name" value="WD40"/>
</dbReference>
<name>A0A1U9ZYA4_9ACTN</name>
<reference evidence="2" key="1">
    <citation type="journal article" date="2017" name="Med. Chem. Commun.">
        <title>Nonomuraea sp. ATCC 55076 harbours the largest actinomycete chromosome to date and the kistamicin biosynthetic gene cluster.</title>
        <authorList>
            <person name="Nazari B."/>
            <person name="Forneris C.C."/>
            <person name="Gibson M.I."/>
            <person name="Moon K."/>
            <person name="Schramma K.R."/>
            <person name="Seyedsayamdost M.R."/>
        </authorList>
    </citation>
    <scope>NUCLEOTIDE SEQUENCE [LARGE SCALE GENOMIC DNA]</scope>
    <source>
        <strain evidence="2">ATCC 55076</strain>
    </source>
</reference>
<evidence type="ECO:0000313" key="1">
    <source>
        <dbReference type="EMBL" id="AQZ62935.1"/>
    </source>
</evidence>
<organism evidence="1 2">
    <name type="scientific">[Actinomadura] parvosata subsp. kistnae</name>
    <dbReference type="NCBI Taxonomy" id="1909395"/>
    <lineage>
        <taxon>Bacteria</taxon>
        <taxon>Bacillati</taxon>
        <taxon>Actinomycetota</taxon>
        <taxon>Actinomycetes</taxon>
        <taxon>Streptosporangiales</taxon>
        <taxon>Streptosporangiaceae</taxon>
        <taxon>Nonomuraea</taxon>
    </lineage>
</organism>
<gene>
    <name evidence="1" type="ORF">BKM31_17015</name>
</gene>
<protein>
    <submittedName>
        <fullName evidence="1">Uncharacterized protein</fullName>
    </submittedName>
</protein>
<keyword evidence="2" id="KW-1185">Reference proteome</keyword>
<sequence length="620" mass="65989">MEPFSNKENFVFVRVENRGSTNADNACHLYKAGAFVPPKLVAPATGLDVSGMPLMSKVSGNSPTGRTKVVVTLAPSGTQVVDVSLQRDTGATIVGFGAIASGHQAGWGFSPDGRYFVYASTVSAQATVYVAEKLAGETKAPGTQKCSAFFGTGGSTAGWGFSPDGGTFLAATSFSIVGYDLLSGLKLFDTPTFQWSQFRFSPAGDLCMLVGNTAGEAVRFEQTAAFYTSPGTLQPTAANVPVQVTVGAGSTIGAVAVGSGTNGIKLTGMLPPFIDNPLCRTVPTSATVEVFTTTPTGNGTRGQSKSLGTAHANIPAGTSRQILLPTWKDAVNGHQCLIAEAFTLAPSGDPHPGRQQDFLVLARRQVAQRNVVVTRSSSPFLAPLRVHNPGPGSVTSTVSVERVEAWDPSWQDHPALAAVPRQQFTSERHGLIEYRCGQRLPERPETVTVMKRRLTPGESLSLALWFDNPFEGQDVEAAQIFTVTEERDGELLGGVLVVGLATSRTLEVPLPVPDGRSPLKLTGLKLDADRLIAATLAHHERRPLEEVSVYLECTSEPLARASPLTHRFGTLEPGLHVTAEWPIDLTSVPTGQIGVSLVVEDAHHAYQRFYRHITYGRENS</sequence>
<dbReference type="SUPFAM" id="SSF82171">
    <property type="entry name" value="DPP6 N-terminal domain-like"/>
    <property type="match status" value="1"/>
</dbReference>
<dbReference type="Pfam" id="PF07676">
    <property type="entry name" value="PD40"/>
    <property type="match status" value="1"/>
</dbReference>
<dbReference type="AlphaFoldDB" id="A0A1U9ZYA4"/>
<dbReference type="KEGG" id="noa:BKM31_17015"/>
<accession>A0A1U9ZYA4</accession>